<organism evidence="1 2">
    <name type="scientific">Colletotrichum truncatum</name>
    <name type="common">Anthracnose fungus</name>
    <name type="synonym">Colletotrichum capsici</name>
    <dbReference type="NCBI Taxonomy" id="5467"/>
    <lineage>
        <taxon>Eukaryota</taxon>
        <taxon>Fungi</taxon>
        <taxon>Dikarya</taxon>
        <taxon>Ascomycota</taxon>
        <taxon>Pezizomycotina</taxon>
        <taxon>Sordariomycetes</taxon>
        <taxon>Hypocreomycetidae</taxon>
        <taxon>Glomerellales</taxon>
        <taxon>Glomerellaceae</taxon>
        <taxon>Colletotrichum</taxon>
        <taxon>Colletotrichum truncatum species complex</taxon>
    </lineage>
</organism>
<reference evidence="1 2" key="1">
    <citation type="journal article" date="2020" name="Phytopathology">
        <title>Genome Sequence Resources of Colletotrichum truncatum, C. plurivorum, C. musicola, and C. sojae: Four Species Pathogenic to Soybean (Glycine max).</title>
        <authorList>
            <person name="Rogerio F."/>
            <person name="Boufleur T.R."/>
            <person name="Ciampi-Guillardi M."/>
            <person name="Sukno S.A."/>
            <person name="Thon M.R."/>
            <person name="Massola Junior N.S."/>
            <person name="Baroncelli R."/>
        </authorList>
    </citation>
    <scope>NUCLEOTIDE SEQUENCE [LARGE SCALE GENOMIC DNA]</scope>
    <source>
        <strain evidence="1 2">CMES1059</strain>
    </source>
</reference>
<comment type="caution">
    <text evidence="1">The sequence shown here is derived from an EMBL/GenBank/DDBJ whole genome shotgun (WGS) entry which is preliminary data.</text>
</comment>
<protein>
    <submittedName>
        <fullName evidence="1">Uncharacterized protein</fullName>
    </submittedName>
</protein>
<evidence type="ECO:0000313" key="1">
    <source>
        <dbReference type="EMBL" id="KAL0941289.1"/>
    </source>
</evidence>
<accession>A0ACC3ZB19</accession>
<sequence>MQLSGHLIAAISAISFAAPGIAAPGPGQVGEWWNISCKHGGPNNIVTGDISGLIHSLRTQSVIGNVGTPVWITSNSDVKFWYGTTLVTVLNKYLLEGANFEFRHLADALEAMRNSCCGSYPNCIASSANMRSSNYKNLVILVSRN</sequence>
<name>A0ACC3ZB19_COLTU</name>
<keyword evidence="2" id="KW-1185">Reference proteome</keyword>
<gene>
    <name evidence="1" type="ORF">CTRU02_204052</name>
</gene>
<evidence type="ECO:0000313" key="2">
    <source>
        <dbReference type="Proteomes" id="UP000805649"/>
    </source>
</evidence>
<dbReference type="EMBL" id="VUJX02000002">
    <property type="protein sequence ID" value="KAL0941289.1"/>
    <property type="molecule type" value="Genomic_DNA"/>
</dbReference>
<dbReference type="Proteomes" id="UP000805649">
    <property type="component" value="Unassembled WGS sequence"/>
</dbReference>
<proteinExistence type="predicted"/>